<organism evidence="2 3">
    <name type="scientific">Pleomassaria siparia CBS 279.74</name>
    <dbReference type="NCBI Taxonomy" id="1314801"/>
    <lineage>
        <taxon>Eukaryota</taxon>
        <taxon>Fungi</taxon>
        <taxon>Dikarya</taxon>
        <taxon>Ascomycota</taxon>
        <taxon>Pezizomycotina</taxon>
        <taxon>Dothideomycetes</taxon>
        <taxon>Pleosporomycetidae</taxon>
        <taxon>Pleosporales</taxon>
        <taxon>Pleomassariaceae</taxon>
        <taxon>Pleomassaria</taxon>
    </lineage>
</organism>
<name>A0A6G1KGT1_9PLEO</name>
<dbReference type="PROSITE" id="PS51257">
    <property type="entry name" value="PROKAR_LIPOPROTEIN"/>
    <property type="match status" value="1"/>
</dbReference>
<accession>A0A6G1KGT1</accession>
<dbReference type="AlphaFoldDB" id="A0A6G1KGT1"/>
<sequence>MNLCTLRKPRFLISLSFISIVFGSPNTIGLLACAFNYQYLLHLCMVGWLVGIMILLLFFYRSFSFSYLHFPHLSIIIIIIPIAPILAGRRIMAEARYTFIS</sequence>
<evidence type="ECO:0000313" key="3">
    <source>
        <dbReference type="Proteomes" id="UP000799428"/>
    </source>
</evidence>
<keyword evidence="1" id="KW-0812">Transmembrane</keyword>
<keyword evidence="1" id="KW-0472">Membrane</keyword>
<dbReference type="EMBL" id="MU005766">
    <property type="protein sequence ID" value="KAF2712034.1"/>
    <property type="molecule type" value="Genomic_DNA"/>
</dbReference>
<reference evidence="2" key="1">
    <citation type="journal article" date="2020" name="Stud. Mycol.">
        <title>101 Dothideomycetes genomes: a test case for predicting lifestyles and emergence of pathogens.</title>
        <authorList>
            <person name="Haridas S."/>
            <person name="Albert R."/>
            <person name="Binder M."/>
            <person name="Bloem J."/>
            <person name="Labutti K."/>
            <person name="Salamov A."/>
            <person name="Andreopoulos B."/>
            <person name="Baker S."/>
            <person name="Barry K."/>
            <person name="Bills G."/>
            <person name="Bluhm B."/>
            <person name="Cannon C."/>
            <person name="Castanera R."/>
            <person name="Culley D."/>
            <person name="Daum C."/>
            <person name="Ezra D."/>
            <person name="Gonzalez J."/>
            <person name="Henrissat B."/>
            <person name="Kuo A."/>
            <person name="Liang C."/>
            <person name="Lipzen A."/>
            <person name="Lutzoni F."/>
            <person name="Magnuson J."/>
            <person name="Mondo S."/>
            <person name="Nolan M."/>
            <person name="Ohm R."/>
            <person name="Pangilinan J."/>
            <person name="Park H.-J."/>
            <person name="Ramirez L."/>
            <person name="Alfaro M."/>
            <person name="Sun H."/>
            <person name="Tritt A."/>
            <person name="Yoshinaga Y."/>
            <person name="Zwiers L.-H."/>
            <person name="Turgeon B."/>
            <person name="Goodwin S."/>
            <person name="Spatafora J."/>
            <person name="Crous P."/>
            <person name="Grigoriev I."/>
        </authorList>
    </citation>
    <scope>NUCLEOTIDE SEQUENCE</scope>
    <source>
        <strain evidence="2">CBS 279.74</strain>
    </source>
</reference>
<feature type="transmembrane region" description="Helical" evidence="1">
    <location>
        <begin position="12"/>
        <end position="32"/>
    </location>
</feature>
<feature type="transmembrane region" description="Helical" evidence="1">
    <location>
        <begin position="39"/>
        <end position="60"/>
    </location>
</feature>
<feature type="transmembrane region" description="Helical" evidence="1">
    <location>
        <begin position="66"/>
        <end position="87"/>
    </location>
</feature>
<dbReference type="Proteomes" id="UP000799428">
    <property type="component" value="Unassembled WGS sequence"/>
</dbReference>
<gene>
    <name evidence="2" type="ORF">K504DRAFT_193098</name>
</gene>
<evidence type="ECO:0000313" key="2">
    <source>
        <dbReference type="EMBL" id="KAF2712034.1"/>
    </source>
</evidence>
<evidence type="ECO:0000256" key="1">
    <source>
        <dbReference type="SAM" id="Phobius"/>
    </source>
</evidence>
<keyword evidence="1" id="KW-1133">Transmembrane helix</keyword>
<protein>
    <submittedName>
        <fullName evidence="2">Uncharacterized protein</fullName>
    </submittedName>
</protein>
<keyword evidence="3" id="KW-1185">Reference proteome</keyword>
<proteinExistence type="predicted"/>